<organism evidence="2 3">
    <name type="scientific">Crotalaria pallida</name>
    <name type="common">Smooth rattlebox</name>
    <name type="synonym">Crotalaria striata</name>
    <dbReference type="NCBI Taxonomy" id="3830"/>
    <lineage>
        <taxon>Eukaryota</taxon>
        <taxon>Viridiplantae</taxon>
        <taxon>Streptophyta</taxon>
        <taxon>Embryophyta</taxon>
        <taxon>Tracheophyta</taxon>
        <taxon>Spermatophyta</taxon>
        <taxon>Magnoliopsida</taxon>
        <taxon>eudicotyledons</taxon>
        <taxon>Gunneridae</taxon>
        <taxon>Pentapetalae</taxon>
        <taxon>rosids</taxon>
        <taxon>fabids</taxon>
        <taxon>Fabales</taxon>
        <taxon>Fabaceae</taxon>
        <taxon>Papilionoideae</taxon>
        <taxon>50 kb inversion clade</taxon>
        <taxon>genistoids sensu lato</taxon>
        <taxon>core genistoids</taxon>
        <taxon>Crotalarieae</taxon>
        <taxon>Crotalaria</taxon>
    </lineage>
</organism>
<dbReference type="AlphaFoldDB" id="A0AAN9FS33"/>
<evidence type="ECO:0000313" key="2">
    <source>
        <dbReference type="EMBL" id="KAK7281552.1"/>
    </source>
</evidence>
<evidence type="ECO:0000313" key="3">
    <source>
        <dbReference type="Proteomes" id="UP001372338"/>
    </source>
</evidence>
<dbReference type="EMBL" id="JAYWIO010000002">
    <property type="protein sequence ID" value="KAK7281552.1"/>
    <property type="molecule type" value="Genomic_DNA"/>
</dbReference>
<comment type="caution">
    <text evidence="2">The sequence shown here is derived from an EMBL/GenBank/DDBJ whole genome shotgun (WGS) entry which is preliminary data.</text>
</comment>
<dbReference type="Proteomes" id="UP001372338">
    <property type="component" value="Unassembled WGS sequence"/>
</dbReference>
<name>A0AAN9FS33_CROPI</name>
<keyword evidence="3" id="KW-1185">Reference proteome</keyword>
<proteinExistence type="predicted"/>
<gene>
    <name evidence="2" type="ORF">RIF29_09649</name>
</gene>
<evidence type="ECO:0000256" key="1">
    <source>
        <dbReference type="SAM" id="MobiDB-lite"/>
    </source>
</evidence>
<protein>
    <submittedName>
        <fullName evidence="2">Uncharacterized protein</fullName>
    </submittedName>
</protein>
<reference evidence="2 3" key="1">
    <citation type="submission" date="2024-01" db="EMBL/GenBank/DDBJ databases">
        <title>The genomes of 5 underutilized Papilionoideae crops provide insights into root nodulation and disease resistanc.</title>
        <authorList>
            <person name="Yuan L."/>
        </authorList>
    </citation>
    <scope>NUCLEOTIDE SEQUENCE [LARGE SCALE GENOMIC DNA]</scope>
    <source>
        <strain evidence="2">ZHUSHIDOU_FW_LH</strain>
        <tissue evidence="2">Leaf</tissue>
    </source>
</reference>
<feature type="region of interest" description="Disordered" evidence="1">
    <location>
        <begin position="1"/>
        <end position="20"/>
    </location>
</feature>
<sequence>MNRTTGKPWPQPPHIVPAAGSNRTTALGVLQCFVGNLTSHSGDLNQSLTIVSQSGFSRLSLEPPSLTPHQGEENGLLPTKETNRFLNDRASIFAGVYNRWVKGNASGGERARHIRR</sequence>
<accession>A0AAN9FS33</accession>